<evidence type="ECO:0000313" key="2">
    <source>
        <dbReference type="Proteomes" id="UP001055072"/>
    </source>
</evidence>
<comment type="caution">
    <text evidence="1">The sequence shown here is derived from an EMBL/GenBank/DDBJ whole genome shotgun (WGS) entry which is preliminary data.</text>
</comment>
<organism evidence="1 2">
    <name type="scientific">Irpex rosettiformis</name>
    <dbReference type="NCBI Taxonomy" id="378272"/>
    <lineage>
        <taxon>Eukaryota</taxon>
        <taxon>Fungi</taxon>
        <taxon>Dikarya</taxon>
        <taxon>Basidiomycota</taxon>
        <taxon>Agaricomycotina</taxon>
        <taxon>Agaricomycetes</taxon>
        <taxon>Polyporales</taxon>
        <taxon>Irpicaceae</taxon>
        <taxon>Irpex</taxon>
    </lineage>
</organism>
<keyword evidence="2" id="KW-1185">Reference proteome</keyword>
<dbReference type="EMBL" id="MU274901">
    <property type="protein sequence ID" value="KAI0094090.1"/>
    <property type="molecule type" value="Genomic_DNA"/>
</dbReference>
<feature type="non-terminal residue" evidence="1">
    <location>
        <position position="147"/>
    </location>
</feature>
<accession>A0ACB8UK66</accession>
<proteinExistence type="predicted"/>
<name>A0ACB8UK66_9APHY</name>
<sequence>MFWNLESRPGVSLRRRRNLVKEWLARKPLSLLSMYKYPPLPSYLLHLHIFLLFCYVPIFVMPSTIPFVSLHCQPGLVSLDAARSSSAIVYRSIDIMYPAPSPRPVTPLAPVPVLKNSIRLVPLATAQASQQIKYRREGFEMQEHRRH</sequence>
<protein>
    <submittedName>
        <fullName evidence="1">Uncharacterized protein</fullName>
    </submittedName>
</protein>
<gene>
    <name evidence="1" type="ORF">BDY19DRAFT_1045267</name>
</gene>
<dbReference type="Proteomes" id="UP001055072">
    <property type="component" value="Unassembled WGS sequence"/>
</dbReference>
<reference evidence="1" key="1">
    <citation type="journal article" date="2021" name="Environ. Microbiol.">
        <title>Gene family expansions and transcriptome signatures uncover fungal adaptations to wood decay.</title>
        <authorList>
            <person name="Hage H."/>
            <person name="Miyauchi S."/>
            <person name="Viragh M."/>
            <person name="Drula E."/>
            <person name="Min B."/>
            <person name="Chaduli D."/>
            <person name="Navarro D."/>
            <person name="Favel A."/>
            <person name="Norest M."/>
            <person name="Lesage-Meessen L."/>
            <person name="Balint B."/>
            <person name="Merenyi Z."/>
            <person name="de Eugenio L."/>
            <person name="Morin E."/>
            <person name="Martinez A.T."/>
            <person name="Baldrian P."/>
            <person name="Stursova M."/>
            <person name="Martinez M.J."/>
            <person name="Novotny C."/>
            <person name="Magnuson J.K."/>
            <person name="Spatafora J.W."/>
            <person name="Maurice S."/>
            <person name="Pangilinan J."/>
            <person name="Andreopoulos W."/>
            <person name="LaButti K."/>
            <person name="Hundley H."/>
            <person name="Na H."/>
            <person name="Kuo A."/>
            <person name="Barry K."/>
            <person name="Lipzen A."/>
            <person name="Henrissat B."/>
            <person name="Riley R."/>
            <person name="Ahrendt S."/>
            <person name="Nagy L.G."/>
            <person name="Grigoriev I.V."/>
            <person name="Martin F."/>
            <person name="Rosso M.N."/>
        </authorList>
    </citation>
    <scope>NUCLEOTIDE SEQUENCE</scope>
    <source>
        <strain evidence="1">CBS 384.51</strain>
    </source>
</reference>
<evidence type="ECO:0000313" key="1">
    <source>
        <dbReference type="EMBL" id="KAI0094090.1"/>
    </source>
</evidence>